<name>A0A0G2I174_9EURO</name>
<feature type="compositionally biased region" description="Acidic residues" evidence="1">
    <location>
        <begin position="172"/>
        <end position="184"/>
    </location>
</feature>
<protein>
    <recommendedName>
        <fullName evidence="2">Domain of unknown function at the cortex 1 domain-containing protein</fullName>
    </recommendedName>
</protein>
<comment type="caution">
    <text evidence="3">The sequence shown here is derived from an EMBL/GenBank/DDBJ whole genome shotgun (WGS) entry which is preliminary data.</text>
</comment>
<feature type="region of interest" description="Disordered" evidence="1">
    <location>
        <begin position="162"/>
        <end position="191"/>
    </location>
</feature>
<dbReference type="AlphaFoldDB" id="A0A0G2I174"/>
<dbReference type="OrthoDB" id="2119945at2759"/>
<evidence type="ECO:0000313" key="3">
    <source>
        <dbReference type="EMBL" id="KKZ64123.1"/>
    </source>
</evidence>
<accession>A0A0G2I174</accession>
<evidence type="ECO:0000313" key="4">
    <source>
        <dbReference type="Proteomes" id="UP000034164"/>
    </source>
</evidence>
<dbReference type="VEuPathDB" id="FungiDB:EMCG_01621"/>
<dbReference type="PANTHER" id="PTHR34826:SF2">
    <property type="entry name" value="UPF0590 PROTEIN C409.17C"/>
    <property type="match status" value="1"/>
</dbReference>
<proteinExistence type="predicted"/>
<feature type="domain" description="Domain of unknown function at the cortex 1" evidence="2">
    <location>
        <begin position="10"/>
        <end position="277"/>
    </location>
</feature>
<feature type="region of interest" description="Disordered" evidence="1">
    <location>
        <begin position="285"/>
        <end position="310"/>
    </location>
</feature>
<dbReference type="EMBL" id="LCZI01000874">
    <property type="protein sequence ID" value="KKZ64123.1"/>
    <property type="molecule type" value="Genomic_DNA"/>
</dbReference>
<evidence type="ECO:0000259" key="2">
    <source>
        <dbReference type="Pfam" id="PF08588"/>
    </source>
</evidence>
<dbReference type="Pfam" id="PF08588">
    <property type="entry name" value="Duc1"/>
    <property type="match status" value="1"/>
</dbReference>
<organism evidence="3 4">
    <name type="scientific">[Emmonsia] crescens</name>
    <dbReference type="NCBI Taxonomy" id="73230"/>
    <lineage>
        <taxon>Eukaryota</taxon>
        <taxon>Fungi</taxon>
        <taxon>Dikarya</taxon>
        <taxon>Ascomycota</taxon>
        <taxon>Pezizomycotina</taxon>
        <taxon>Eurotiomycetes</taxon>
        <taxon>Eurotiomycetidae</taxon>
        <taxon>Onygenales</taxon>
        <taxon>Ajellomycetaceae</taxon>
        <taxon>Emergomyces</taxon>
    </lineage>
</organism>
<dbReference type="PANTHER" id="PTHR34826">
    <property type="entry name" value="UPF0590 PROTEIN C409.17C"/>
    <property type="match status" value="1"/>
</dbReference>
<reference evidence="4" key="1">
    <citation type="journal article" date="2015" name="PLoS Genet.">
        <title>The dynamic genome and transcriptome of the human fungal pathogen Blastomyces and close relative Emmonsia.</title>
        <authorList>
            <person name="Munoz J.F."/>
            <person name="Gauthier G.M."/>
            <person name="Desjardins C.A."/>
            <person name="Gallo J.E."/>
            <person name="Holder J."/>
            <person name="Sullivan T.D."/>
            <person name="Marty A.J."/>
            <person name="Carmen J.C."/>
            <person name="Chen Z."/>
            <person name="Ding L."/>
            <person name="Gujja S."/>
            <person name="Magrini V."/>
            <person name="Misas E."/>
            <person name="Mitreva M."/>
            <person name="Priest M."/>
            <person name="Saif S."/>
            <person name="Whiston E.A."/>
            <person name="Young S."/>
            <person name="Zeng Q."/>
            <person name="Goldman W.E."/>
            <person name="Mardis E.R."/>
            <person name="Taylor J.W."/>
            <person name="McEwen J.G."/>
            <person name="Clay O.K."/>
            <person name="Klein B.S."/>
            <person name="Cuomo C.A."/>
        </authorList>
    </citation>
    <scope>NUCLEOTIDE SEQUENCE [LARGE SCALE GENOMIC DNA]</scope>
    <source>
        <strain evidence="4">UAMH 3008</strain>
    </source>
</reference>
<dbReference type="InterPro" id="IPR013897">
    <property type="entry name" value="Duc1"/>
</dbReference>
<dbReference type="Proteomes" id="UP000034164">
    <property type="component" value="Unassembled WGS sequence"/>
</dbReference>
<evidence type="ECO:0000256" key="1">
    <source>
        <dbReference type="SAM" id="MobiDB-lite"/>
    </source>
</evidence>
<sequence>MPSKQLNYTLSVTAGPSYNSSTHNSVAVNSPVPHLIETEHATIDLRVRIQEYTGLPRDSPRTSPYFSHPTRTNDQYSIAISFVPKRAIPGTEVVFGNDFDHPIRDRLPPGANQALRIVKWTIDPGLEGDAYADKPYLYGAALSSWNYLRVCGVGKGRVGEDMVGGQGKGSGEDEVIEEGGEGGGEELRRKLNVPDDPVGRRRFFLLEGNRDRFVFEEGRLYKADFGNGYLGFNDFSLRLPGFSIKIAKYIDAKNHQLRYVLKNKRTGDVYFVVLFTLLLGECSGDDDCDDDDNDSGDYDDDDDYDDEGVD</sequence>
<gene>
    <name evidence="3" type="ORF">EMCG_01621</name>
</gene>